<feature type="compositionally biased region" description="Polar residues" evidence="2">
    <location>
        <begin position="66"/>
        <end position="80"/>
    </location>
</feature>
<evidence type="ECO:0000313" key="5">
    <source>
        <dbReference type="Proteomes" id="UP000011715"/>
    </source>
</evidence>
<feature type="region of interest" description="Disordered" evidence="2">
    <location>
        <begin position="66"/>
        <end position="87"/>
    </location>
</feature>
<dbReference type="PANTHER" id="PTHR40619:SF3">
    <property type="entry name" value="FUNGAL STAND N-TERMINAL GOODBYE DOMAIN-CONTAINING PROTEIN"/>
    <property type="match status" value="1"/>
</dbReference>
<dbReference type="AlphaFoldDB" id="A0A0C4DQU0"/>
<name>A0A0C4DQU0_MAGP6</name>
<reference evidence="3" key="1">
    <citation type="submission" date="2010-05" db="EMBL/GenBank/DDBJ databases">
        <title>The Genome Sequence of Magnaporthe poae strain ATCC 64411.</title>
        <authorList>
            <consortium name="The Broad Institute Genome Sequencing Platform"/>
            <consortium name="Broad Institute Genome Sequencing Center for Infectious Disease"/>
            <person name="Ma L.-J."/>
            <person name="Dead R."/>
            <person name="Young S."/>
            <person name="Zeng Q."/>
            <person name="Koehrsen M."/>
            <person name="Alvarado L."/>
            <person name="Berlin A."/>
            <person name="Chapman S.B."/>
            <person name="Chen Z."/>
            <person name="Freedman E."/>
            <person name="Gellesch M."/>
            <person name="Goldberg J."/>
            <person name="Griggs A."/>
            <person name="Gujja S."/>
            <person name="Heilman E.R."/>
            <person name="Heiman D."/>
            <person name="Hepburn T."/>
            <person name="Howarth C."/>
            <person name="Jen D."/>
            <person name="Larson L."/>
            <person name="Mehta T."/>
            <person name="Neiman D."/>
            <person name="Pearson M."/>
            <person name="Roberts A."/>
            <person name="Saif S."/>
            <person name="Shea T."/>
            <person name="Shenoy N."/>
            <person name="Sisk P."/>
            <person name="Stolte C."/>
            <person name="Sykes S."/>
            <person name="Walk T."/>
            <person name="White J."/>
            <person name="Yandava C."/>
            <person name="Haas B."/>
            <person name="Nusbaum C."/>
            <person name="Birren B."/>
        </authorList>
    </citation>
    <scope>NUCLEOTIDE SEQUENCE</scope>
    <source>
        <strain evidence="3">ATCC 64411</strain>
    </source>
</reference>
<evidence type="ECO:0000313" key="3">
    <source>
        <dbReference type="EMBL" id="KLU83172.1"/>
    </source>
</evidence>
<keyword evidence="1" id="KW-0175">Coiled coil</keyword>
<protein>
    <submittedName>
        <fullName evidence="3 4">Uncharacterized protein</fullName>
    </submittedName>
</protein>
<reference evidence="4" key="4">
    <citation type="journal article" date="2015" name="G3 (Bethesda)">
        <title>Genome sequences of three phytopathogenic species of the Magnaporthaceae family of fungi.</title>
        <authorList>
            <person name="Okagaki L.H."/>
            <person name="Nunes C.C."/>
            <person name="Sailsbery J."/>
            <person name="Clay B."/>
            <person name="Brown D."/>
            <person name="John T."/>
            <person name="Oh Y."/>
            <person name="Young N."/>
            <person name="Fitzgerald M."/>
            <person name="Haas B.J."/>
            <person name="Zeng Q."/>
            <person name="Young S."/>
            <person name="Adiconis X."/>
            <person name="Fan L."/>
            <person name="Levin J.Z."/>
            <person name="Mitchell T.K."/>
            <person name="Okubara P.A."/>
            <person name="Farman M.L."/>
            <person name="Kohn L.M."/>
            <person name="Birren B."/>
            <person name="Ma L.-J."/>
            <person name="Dean R.A."/>
        </authorList>
    </citation>
    <scope>NUCLEOTIDE SEQUENCE</scope>
    <source>
        <strain evidence="4">ATCC 64411 / 73-15</strain>
    </source>
</reference>
<dbReference type="EnsemblFungi" id="MAPG_02237T0">
    <property type="protein sequence ID" value="MAPG_02237T0"/>
    <property type="gene ID" value="MAPG_02237"/>
</dbReference>
<dbReference type="OMA" id="WIRTPTS"/>
<dbReference type="PANTHER" id="PTHR40619">
    <property type="entry name" value="FUNGAL STAND N-TERMINAL GOODBYE DOMAIN-CONTAINING PROTEIN"/>
    <property type="match status" value="1"/>
</dbReference>
<dbReference type="VEuPathDB" id="FungiDB:MAPG_02237"/>
<feature type="coiled-coil region" evidence="1">
    <location>
        <begin position="278"/>
        <end position="305"/>
    </location>
</feature>
<organism evidence="4 5">
    <name type="scientific">Magnaporthiopsis poae (strain ATCC 64411 / 73-15)</name>
    <name type="common">Kentucky bluegrass fungus</name>
    <name type="synonym">Magnaporthe poae</name>
    <dbReference type="NCBI Taxonomy" id="644358"/>
    <lineage>
        <taxon>Eukaryota</taxon>
        <taxon>Fungi</taxon>
        <taxon>Dikarya</taxon>
        <taxon>Ascomycota</taxon>
        <taxon>Pezizomycotina</taxon>
        <taxon>Sordariomycetes</taxon>
        <taxon>Sordariomycetidae</taxon>
        <taxon>Magnaporthales</taxon>
        <taxon>Magnaporthaceae</taxon>
        <taxon>Magnaporthiopsis</taxon>
    </lineage>
</organism>
<dbReference type="eggNOG" id="ENOG502RUEP">
    <property type="taxonomic scope" value="Eukaryota"/>
</dbReference>
<dbReference type="EMBL" id="GL876967">
    <property type="protein sequence ID" value="KLU83172.1"/>
    <property type="molecule type" value="Genomic_DNA"/>
</dbReference>
<reference evidence="5" key="2">
    <citation type="submission" date="2010-05" db="EMBL/GenBank/DDBJ databases">
        <title>The genome sequence of Magnaporthe poae strain ATCC 64411.</title>
        <authorList>
            <person name="Ma L.-J."/>
            <person name="Dead R."/>
            <person name="Young S."/>
            <person name="Zeng Q."/>
            <person name="Koehrsen M."/>
            <person name="Alvarado L."/>
            <person name="Berlin A."/>
            <person name="Chapman S.B."/>
            <person name="Chen Z."/>
            <person name="Freedman E."/>
            <person name="Gellesch M."/>
            <person name="Goldberg J."/>
            <person name="Griggs A."/>
            <person name="Gujja S."/>
            <person name="Heilman E.R."/>
            <person name="Heiman D."/>
            <person name="Hepburn T."/>
            <person name="Howarth C."/>
            <person name="Jen D."/>
            <person name="Larson L."/>
            <person name="Mehta T."/>
            <person name="Neiman D."/>
            <person name="Pearson M."/>
            <person name="Roberts A."/>
            <person name="Saif S."/>
            <person name="Shea T."/>
            <person name="Shenoy N."/>
            <person name="Sisk P."/>
            <person name="Stolte C."/>
            <person name="Sykes S."/>
            <person name="Walk T."/>
            <person name="White J."/>
            <person name="Yandava C."/>
            <person name="Haas B."/>
            <person name="Nusbaum C."/>
            <person name="Birren B."/>
        </authorList>
    </citation>
    <scope>NUCLEOTIDE SEQUENCE [LARGE SCALE GENOMIC DNA]</scope>
    <source>
        <strain evidence="5">ATCC 64411 / 73-15</strain>
    </source>
</reference>
<feature type="region of interest" description="Disordered" evidence="2">
    <location>
        <begin position="410"/>
        <end position="432"/>
    </location>
</feature>
<dbReference type="Proteomes" id="UP000011715">
    <property type="component" value="Unassembled WGS sequence"/>
</dbReference>
<feature type="region of interest" description="Disordered" evidence="2">
    <location>
        <begin position="553"/>
        <end position="611"/>
    </location>
</feature>
<dbReference type="STRING" id="644358.A0A0C4DQU0"/>
<accession>A0A0C4DQU0</accession>
<evidence type="ECO:0000256" key="2">
    <source>
        <dbReference type="SAM" id="MobiDB-lite"/>
    </source>
</evidence>
<gene>
    <name evidence="3" type="ORF">MAPG_02237</name>
</gene>
<reference evidence="3" key="3">
    <citation type="submission" date="2011-03" db="EMBL/GenBank/DDBJ databases">
        <title>Annotation of Magnaporthe poae ATCC 64411.</title>
        <authorList>
            <person name="Ma L.-J."/>
            <person name="Dead R."/>
            <person name="Young S.K."/>
            <person name="Zeng Q."/>
            <person name="Gargeya S."/>
            <person name="Fitzgerald M."/>
            <person name="Haas B."/>
            <person name="Abouelleil A."/>
            <person name="Alvarado L."/>
            <person name="Arachchi H.M."/>
            <person name="Berlin A."/>
            <person name="Brown A."/>
            <person name="Chapman S.B."/>
            <person name="Chen Z."/>
            <person name="Dunbar C."/>
            <person name="Freedman E."/>
            <person name="Gearin G."/>
            <person name="Gellesch M."/>
            <person name="Goldberg J."/>
            <person name="Griggs A."/>
            <person name="Gujja S."/>
            <person name="Heiman D."/>
            <person name="Howarth C."/>
            <person name="Larson L."/>
            <person name="Lui A."/>
            <person name="MacDonald P.J.P."/>
            <person name="Mehta T."/>
            <person name="Montmayeur A."/>
            <person name="Murphy C."/>
            <person name="Neiman D."/>
            <person name="Pearson M."/>
            <person name="Priest M."/>
            <person name="Roberts A."/>
            <person name="Saif S."/>
            <person name="Shea T."/>
            <person name="Shenoy N."/>
            <person name="Sisk P."/>
            <person name="Stolte C."/>
            <person name="Sykes S."/>
            <person name="Yandava C."/>
            <person name="Wortman J."/>
            <person name="Nusbaum C."/>
            <person name="Birren B."/>
        </authorList>
    </citation>
    <scope>NUCLEOTIDE SEQUENCE</scope>
    <source>
        <strain evidence="3">ATCC 64411</strain>
    </source>
</reference>
<keyword evidence="5" id="KW-1185">Reference proteome</keyword>
<feature type="compositionally biased region" description="Basic residues" evidence="2">
    <location>
        <begin position="566"/>
        <end position="576"/>
    </location>
</feature>
<dbReference type="OrthoDB" id="5419927at2759"/>
<evidence type="ECO:0000313" key="4">
    <source>
        <dbReference type="EnsemblFungi" id="MAPG_02237T0"/>
    </source>
</evidence>
<reference evidence="4" key="5">
    <citation type="submission" date="2015-06" db="UniProtKB">
        <authorList>
            <consortium name="EnsemblFungi"/>
        </authorList>
    </citation>
    <scope>IDENTIFICATION</scope>
    <source>
        <strain evidence="4">ATCC 64411</strain>
    </source>
</reference>
<proteinExistence type="predicted"/>
<sequence length="611" mass="68165">MASQSLCPERQGGLTPLIKEGERAKEYSVHLTHRYVNSPQTDLGQIIPRSAKAPRSELAVIPAEAGSQNGHCGMETSQPRSGEGNGMTLRASHAPEQHDVKEEEERFVAFLKDYEQNAKEKYKTGIDPHGKHTIQELLDVVESAVDKYQNADTKGLWGKVRLAFRKLGASGDAVTGWLGLLPSETEYLSIVCGGLKLIITAASRMKTVADKVLEALCDLPVLLSSTKRVLQCFPELRAQSDALYKSTLVALGHMLAYLGRKSGLKRLLKVVFQQASFEADLLAKIDDIRKQRDAFNNEADICQNEMVKRVEDATDAAKKNGEKLSQGVQTMIEMVGVCVREQQRVKQQNDAIIMAGSEMLRRQDSMQRRQEEIQRCQDGMERKLEAVLAFFQANPKAVEMGLEAQKPLASCQQSVEKSPGKQKAGPSSSALADARRLIRNAERKREWLLRQLNYEEDAPREDLETNLRLVARMPADEQDRCLFIIKAEPLAAWIKSGESDALAIHGKSSHMERQRAGVSFVCARLIWSIGQLHAPTLLPLHFFLRAALGCRSRGRRQQPPRPAARVLRRQRRRRRGQGPGQVPQRPAWARVQAFQDGAGPAPGKSDRLLRD</sequence>
<dbReference type="EMBL" id="ADBL01000570">
    <property type="status" value="NOT_ANNOTATED_CDS"/>
    <property type="molecule type" value="Genomic_DNA"/>
</dbReference>
<evidence type="ECO:0000256" key="1">
    <source>
        <dbReference type="SAM" id="Coils"/>
    </source>
</evidence>